<evidence type="ECO:0000256" key="2">
    <source>
        <dbReference type="PROSITE-ProRule" id="PRU00708"/>
    </source>
</evidence>
<dbReference type="InterPro" id="IPR002885">
    <property type="entry name" value="PPR_rpt"/>
</dbReference>
<dbReference type="SUPFAM" id="SSF53335">
    <property type="entry name" value="S-adenosyl-L-methionine-dependent methyltransferases"/>
    <property type="match status" value="1"/>
</dbReference>
<feature type="repeat" description="PPR" evidence="2">
    <location>
        <begin position="392"/>
        <end position="426"/>
    </location>
</feature>
<dbReference type="Gene3D" id="3.40.50.150">
    <property type="entry name" value="Vaccinia Virus protein VP39"/>
    <property type="match status" value="1"/>
</dbReference>
<dbReference type="EMBL" id="SMOL01000120">
    <property type="protein sequence ID" value="KAB2633314.1"/>
    <property type="molecule type" value="Genomic_DNA"/>
</dbReference>
<reference evidence="5" key="2">
    <citation type="submission" date="2019-10" db="EMBL/GenBank/DDBJ databases">
        <title>A de novo genome assembly of a pear dwarfing rootstock.</title>
        <authorList>
            <person name="Wang F."/>
            <person name="Wang J."/>
            <person name="Li S."/>
            <person name="Zhang Y."/>
            <person name="Fang M."/>
            <person name="Ma L."/>
            <person name="Zhao Y."/>
            <person name="Jiang S."/>
        </authorList>
    </citation>
    <scope>NUCLEOTIDE SEQUENCE [LARGE SCALE GENOMIC DNA]</scope>
</reference>
<feature type="repeat" description="PPR" evidence="2">
    <location>
        <begin position="493"/>
        <end position="527"/>
    </location>
</feature>
<keyword evidence="5" id="KW-1185">Reference proteome</keyword>
<evidence type="ECO:0000256" key="3">
    <source>
        <dbReference type="SAM" id="MobiDB-lite"/>
    </source>
</evidence>
<feature type="repeat" description="PPR" evidence="2">
    <location>
        <begin position="594"/>
        <end position="628"/>
    </location>
</feature>
<protein>
    <recommendedName>
        <fullName evidence="6">Pentatricopeptide repeat-containing protein</fullName>
    </recommendedName>
</protein>
<feature type="region of interest" description="Disordered" evidence="3">
    <location>
        <begin position="25"/>
        <end position="68"/>
    </location>
</feature>
<dbReference type="Proteomes" id="UP000327157">
    <property type="component" value="Chromosome 6"/>
</dbReference>
<dbReference type="FunFam" id="1.25.40.10:FF:000351">
    <property type="entry name" value="Pentatricopeptide repeat-containing protein"/>
    <property type="match status" value="1"/>
</dbReference>
<keyword evidence="1" id="KW-0677">Repeat</keyword>
<dbReference type="Gene3D" id="1.25.40.10">
    <property type="entry name" value="Tetratricopeptide repeat domain"/>
    <property type="match status" value="5"/>
</dbReference>
<organism evidence="4 5">
    <name type="scientific">Pyrus ussuriensis x Pyrus communis</name>
    <dbReference type="NCBI Taxonomy" id="2448454"/>
    <lineage>
        <taxon>Eukaryota</taxon>
        <taxon>Viridiplantae</taxon>
        <taxon>Streptophyta</taxon>
        <taxon>Embryophyta</taxon>
        <taxon>Tracheophyta</taxon>
        <taxon>Spermatophyta</taxon>
        <taxon>Magnoliopsida</taxon>
        <taxon>eudicotyledons</taxon>
        <taxon>Gunneridae</taxon>
        <taxon>Pentapetalae</taxon>
        <taxon>rosids</taxon>
        <taxon>fabids</taxon>
        <taxon>Rosales</taxon>
        <taxon>Rosaceae</taxon>
        <taxon>Amygdaloideae</taxon>
        <taxon>Maleae</taxon>
        <taxon>Pyrus</taxon>
    </lineage>
</organism>
<sequence length="880" mass="97609">MSLLQNTHQIRPLIPYPVQKFPNSFHPTSPNLHFSPKTPPKPIHFRPSTPQSQPAHHPAPETKTQDDGIPAEDVKILAKFKSTHNYIRVLEVSKRADHPFAGSRLLLLDNPGNIHSISFIFKSLTNTYFDVFATLPPIIPPGPIGILGFGAGSAARSILDLYPEAVVHGWELDPSVIAVGREYFGLSKLERQYTDRLVIHVGDAFKASTRDGFSGILVDLFSKGSLVPELQDPNTWKMLTKCLRKGGRIMVNVGGSCVEAEDSLRDGKIVMEETLKAMHQVFGDKLFVLSLGNRQEDSSLVLTGDMPPDLGAWKKMLHQPSASKLIFRMQGPCLCLSKVYQSLSRTNQLHALFLKTHLPHDPFYATRLLRFYAINGDLRSARQVFDESSHRSVYLWNSIIRAHAQARRFEDAFSLFAEMRRTEIKPDNFTYACIVRACADSFDLDGLKFVHCGVMVAGLGLDSICSSALVSAYSRLSLVDEASRVFNGIRQPDLVLWNSMISGYGSGGFWDTGLQLFSEMRNMEMVPDGYTIVGLLSGLADSSLISIGEGIHGLCLKWNLDSNAYVSSVLVSMYSRCMSMNSAHRVFSGLFEPDLVTWSALITGFSQSGDFDKALFFFKNLNMEGKKPDSVLIASVLAAAAQMAHVGPGCEIHAYVLRHGIESDVMISSALIAMYSKCGFLGMGTRVFEIMPEKNIVSYNSLILGLGLHGLASEAFRMFDEILGNRLKPDESTFSALLCACCHAGLVEDGREVFRRMKDEFCIQARTEHYVHMVKLLGMEGRLEEAYYLILSLPEPVDSGIWGALLLCCDVCGNLELAEIVAQRLFESNSEKSVYRVMLSNMYAGDGRWDDAKKLRDSITEGKLMKMPGLSWIKGVNRSA</sequence>
<dbReference type="GO" id="GO:0003723">
    <property type="term" value="F:RNA binding"/>
    <property type="evidence" value="ECO:0007669"/>
    <property type="project" value="InterPro"/>
</dbReference>
<dbReference type="FunFam" id="3.40.50.150:FF:000299">
    <property type="entry name" value="S-adenosyl-L-methionine-dependent methyltransferases superfamily protein"/>
    <property type="match status" value="1"/>
</dbReference>
<dbReference type="Pfam" id="PF13041">
    <property type="entry name" value="PPR_2"/>
    <property type="match status" value="3"/>
</dbReference>
<dbReference type="InterPro" id="IPR046848">
    <property type="entry name" value="E_motif"/>
</dbReference>
<dbReference type="Pfam" id="PF01535">
    <property type="entry name" value="PPR"/>
    <property type="match status" value="2"/>
</dbReference>
<dbReference type="PANTHER" id="PTHR47926:SF347">
    <property type="entry name" value="PENTATRICOPEPTIDE REPEAT-CONTAINING PROTEIN"/>
    <property type="match status" value="1"/>
</dbReference>
<dbReference type="FunFam" id="1.25.40.10:FF:000090">
    <property type="entry name" value="Pentatricopeptide repeat-containing protein, chloroplastic"/>
    <property type="match status" value="1"/>
</dbReference>
<reference evidence="4 5" key="3">
    <citation type="submission" date="2019-11" db="EMBL/GenBank/DDBJ databases">
        <title>A de novo genome assembly of a pear dwarfing rootstock.</title>
        <authorList>
            <person name="Wang F."/>
            <person name="Wang J."/>
            <person name="Li S."/>
            <person name="Zhang Y."/>
            <person name="Fang M."/>
            <person name="Ma L."/>
            <person name="Zhao Y."/>
            <person name="Jiang S."/>
        </authorList>
    </citation>
    <scope>NUCLEOTIDE SEQUENCE [LARGE SCALE GENOMIC DNA]</scope>
    <source>
        <strain evidence="4">S2</strain>
        <tissue evidence="4">Leaf</tissue>
    </source>
</reference>
<accession>A0A5N5ID32</accession>
<dbReference type="InterPro" id="IPR029063">
    <property type="entry name" value="SAM-dependent_MTases_sf"/>
</dbReference>
<evidence type="ECO:0000313" key="4">
    <source>
        <dbReference type="EMBL" id="KAB2633314.1"/>
    </source>
</evidence>
<evidence type="ECO:0000256" key="1">
    <source>
        <dbReference type="ARBA" id="ARBA00022737"/>
    </source>
</evidence>
<dbReference type="PANTHER" id="PTHR47926">
    <property type="entry name" value="PENTATRICOPEPTIDE REPEAT-CONTAINING PROTEIN"/>
    <property type="match status" value="1"/>
</dbReference>
<proteinExistence type="predicted"/>
<feature type="compositionally biased region" description="Basic and acidic residues" evidence="3">
    <location>
        <begin position="58"/>
        <end position="68"/>
    </location>
</feature>
<comment type="caution">
    <text evidence="4">The sequence shown here is derived from an EMBL/GenBank/DDBJ whole genome shotgun (WGS) entry which is preliminary data.</text>
</comment>
<dbReference type="OrthoDB" id="185373at2759"/>
<feature type="repeat" description="PPR" evidence="2">
    <location>
        <begin position="730"/>
        <end position="764"/>
    </location>
</feature>
<evidence type="ECO:0008006" key="6">
    <source>
        <dbReference type="Google" id="ProtNLM"/>
    </source>
</evidence>
<dbReference type="GO" id="GO:0009451">
    <property type="term" value="P:RNA modification"/>
    <property type="evidence" value="ECO:0007669"/>
    <property type="project" value="InterPro"/>
</dbReference>
<dbReference type="NCBIfam" id="TIGR00756">
    <property type="entry name" value="PPR"/>
    <property type="match status" value="5"/>
</dbReference>
<reference evidence="4 5" key="1">
    <citation type="submission" date="2019-09" db="EMBL/GenBank/DDBJ databases">
        <authorList>
            <person name="Ou C."/>
        </authorList>
    </citation>
    <scope>NUCLEOTIDE SEQUENCE [LARGE SCALE GENOMIC DNA]</scope>
    <source>
        <strain evidence="4">S2</strain>
        <tissue evidence="4">Leaf</tissue>
    </source>
</reference>
<dbReference type="InterPro" id="IPR046960">
    <property type="entry name" value="PPR_At4g14850-like_plant"/>
</dbReference>
<dbReference type="InterPro" id="IPR011990">
    <property type="entry name" value="TPR-like_helical_dom_sf"/>
</dbReference>
<feature type="repeat" description="PPR" evidence="2">
    <location>
        <begin position="695"/>
        <end position="729"/>
    </location>
</feature>
<dbReference type="AlphaFoldDB" id="A0A5N5ID32"/>
<dbReference type="Pfam" id="PF20431">
    <property type="entry name" value="E_motif"/>
    <property type="match status" value="1"/>
</dbReference>
<evidence type="ECO:0000313" key="5">
    <source>
        <dbReference type="Proteomes" id="UP000327157"/>
    </source>
</evidence>
<name>A0A5N5ID32_9ROSA</name>
<dbReference type="PROSITE" id="PS51375">
    <property type="entry name" value="PPR"/>
    <property type="match status" value="5"/>
</dbReference>
<gene>
    <name evidence="4" type="ORF">D8674_029561</name>
</gene>